<dbReference type="AlphaFoldDB" id="A0A8S4QXZ0"/>
<dbReference type="Gene3D" id="3.30.830.10">
    <property type="entry name" value="Metalloenzyme, LuxS/M16 peptidase-like"/>
    <property type="match status" value="1"/>
</dbReference>
<dbReference type="GO" id="GO:0046872">
    <property type="term" value="F:metal ion binding"/>
    <property type="evidence" value="ECO:0007669"/>
    <property type="project" value="UniProtKB-KW"/>
</dbReference>
<dbReference type="SUPFAM" id="SSF63411">
    <property type="entry name" value="LuxS/MPP-like metallohydrolase"/>
    <property type="match status" value="1"/>
</dbReference>
<dbReference type="InterPro" id="IPR050626">
    <property type="entry name" value="Peptidase_M16"/>
</dbReference>
<dbReference type="EMBL" id="CAKXAJ010020476">
    <property type="protein sequence ID" value="CAH2222526.1"/>
    <property type="molecule type" value="Genomic_DNA"/>
</dbReference>
<dbReference type="GO" id="GO:0005829">
    <property type="term" value="C:cytosol"/>
    <property type="evidence" value="ECO:0007669"/>
    <property type="project" value="TreeGrafter"/>
</dbReference>
<accession>A0A8S4QXZ0</accession>
<evidence type="ECO:0000313" key="2">
    <source>
        <dbReference type="EMBL" id="CAH2222526.1"/>
    </source>
</evidence>
<dbReference type="GO" id="GO:0004222">
    <property type="term" value="F:metalloendopeptidase activity"/>
    <property type="evidence" value="ECO:0007669"/>
    <property type="project" value="TreeGrafter"/>
</dbReference>
<dbReference type="GO" id="GO:0051603">
    <property type="term" value="P:proteolysis involved in protein catabolic process"/>
    <property type="evidence" value="ECO:0007669"/>
    <property type="project" value="TreeGrafter"/>
</dbReference>
<dbReference type="GO" id="GO:0043171">
    <property type="term" value="P:peptide catabolic process"/>
    <property type="evidence" value="ECO:0007669"/>
    <property type="project" value="TreeGrafter"/>
</dbReference>
<evidence type="ECO:0000256" key="1">
    <source>
        <dbReference type="ARBA" id="ARBA00022723"/>
    </source>
</evidence>
<dbReference type="Proteomes" id="UP000838756">
    <property type="component" value="Unassembled WGS sequence"/>
</dbReference>
<dbReference type="OrthoDB" id="952271at2759"/>
<reference evidence="2" key="1">
    <citation type="submission" date="2022-03" db="EMBL/GenBank/DDBJ databases">
        <authorList>
            <person name="Lindestad O."/>
        </authorList>
    </citation>
    <scope>NUCLEOTIDE SEQUENCE</scope>
</reference>
<evidence type="ECO:0000313" key="3">
    <source>
        <dbReference type="Proteomes" id="UP000838756"/>
    </source>
</evidence>
<organism evidence="2 3">
    <name type="scientific">Pararge aegeria aegeria</name>
    <dbReference type="NCBI Taxonomy" id="348720"/>
    <lineage>
        <taxon>Eukaryota</taxon>
        <taxon>Metazoa</taxon>
        <taxon>Ecdysozoa</taxon>
        <taxon>Arthropoda</taxon>
        <taxon>Hexapoda</taxon>
        <taxon>Insecta</taxon>
        <taxon>Pterygota</taxon>
        <taxon>Neoptera</taxon>
        <taxon>Endopterygota</taxon>
        <taxon>Lepidoptera</taxon>
        <taxon>Glossata</taxon>
        <taxon>Ditrysia</taxon>
        <taxon>Papilionoidea</taxon>
        <taxon>Nymphalidae</taxon>
        <taxon>Satyrinae</taxon>
        <taxon>Satyrini</taxon>
        <taxon>Parargina</taxon>
        <taxon>Pararge</taxon>
    </lineage>
</organism>
<sequence length="124" mass="13904">MKGRFLLVGFHCFSPPVSYRASHNSFICIKKRQYSGMTVPQCVTRSLSRGQSPVEARPGSGTDSPVDVVKRYNDIVKSQEDKREYRGLQLPNHMKVLLVSDPTTDKSAAALDVNIGMYWKSILL</sequence>
<gene>
    <name evidence="2" type="primary">jg5093</name>
    <name evidence="2" type="ORF">PAEG_LOCUS6768</name>
</gene>
<keyword evidence="1" id="KW-0479">Metal-binding</keyword>
<protein>
    <submittedName>
        <fullName evidence="2">Jg5093 protein</fullName>
    </submittedName>
</protein>
<dbReference type="InterPro" id="IPR011249">
    <property type="entry name" value="Metalloenz_LuxS/M16"/>
</dbReference>
<name>A0A8S4QXZ0_9NEOP</name>
<dbReference type="GO" id="GO:0005739">
    <property type="term" value="C:mitochondrion"/>
    <property type="evidence" value="ECO:0007669"/>
    <property type="project" value="TreeGrafter"/>
</dbReference>
<dbReference type="PANTHER" id="PTHR43690">
    <property type="entry name" value="NARDILYSIN"/>
    <property type="match status" value="1"/>
</dbReference>
<dbReference type="PANTHER" id="PTHR43690:SF18">
    <property type="entry name" value="INSULIN-DEGRADING ENZYME-RELATED"/>
    <property type="match status" value="1"/>
</dbReference>
<proteinExistence type="predicted"/>
<keyword evidence="3" id="KW-1185">Reference proteome</keyword>
<comment type="caution">
    <text evidence="2">The sequence shown here is derived from an EMBL/GenBank/DDBJ whole genome shotgun (WGS) entry which is preliminary data.</text>
</comment>